<dbReference type="SUPFAM" id="SSF46785">
    <property type="entry name" value="Winged helix' DNA-binding domain"/>
    <property type="match status" value="1"/>
</dbReference>
<dbReference type="Proteomes" id="UP001204320">
    <property type="component" value="Unassembled WGS sequence"/>
</dbReference>
<feature type="region of interest" description="Disordered" evidence="1">
    <location>
        <begin position="1"/>
        <end position="39"/>
    </location>
</feature>
<dbReference type="InterPro" id="IPR036390">
    <property type="entry name" value="WH_DNA-bd_sf"/>
</dbReference>
<proteinExistence type="predicted"/>
<dbReference type="Pfam" id="PF02518">
    <property type="entry name" value="HATPase_c"/>
    <property type="match status" value="1"/>
</dbReference>
<feature type="compositionally biased region" description="Low complexity" evidence="1">
    <location>
        <begin position="265"/>
        <end position="274"/>
    </location>
</feature>
<dbReference type="InterPro" id="IPR036890">
    <property type="entry name" value="HATPase_C_sf"/>
</dbReference>
<dbReference type="EMBL" id="JANSKA010000001">
    <property type="protein sequence ID" value="MCR9035916.1"/>
    <property type="molecule type" value="Genomic_DNA"/>
</dbReference>
<sequence length="367" mass="40267">MDHAFYPFVDNTPQDAGEKDEKSTESSQGEGGSNASQGELGAVRYPARIAIYDDAAAAPRVVVIEPTDIRSYLEEITATVNRLAHEQGSTIPFTVIREIVENFIHAYFIAPTITILDEGNTLRFSDQGPGIQEKDLAMEYGTTSATEEMKHYIRGVGSGLPYVQQYMTDKGGSLTIEDNISGGTVVTISTRPKEDAERRAAPGRTAGTAPQQVQPQMPQGYGQVLYPTQQAPGGYQQPYMPGYQQFYQPAQTQVQQGFYPQQGYPHPAYQQQVPVPAPAPAPTPAPADEQQPPAWAAELGRINLSDRSQTILEYLSAHEMVGPTELVRTYGRSAPTWSRELANMVQMGILKKVGQKYYLTQLGQSFV</sequence>
<dbReference type="Gene3D" id="1.10.10.10">
    <property type="entry name" value="Winged helix-like DNA-binding domain superfamily/Winged helix DNA-binding domain"/>
    <property type="match status" value="1"/>
</dbReference>
<feature type="compositionally biased region" description="Basic and acidic residues" evidence="1">
    <location>
        <begin position="191"/>
        <end position="200"/>
    </location>
</feature>
<dbReference type="InterPro" id="IPR036388">
    <property type="entry name" value="WH-like_DNA-bd_sf"/>
</dbReference>
<keyword evidence="4" id="KW-1185">Reference proteome</keyword>
<protein>
    <submittedName>
        <fullName evidence="3">ATP-binding protein</fullName>
    </submittedName>
</protein>
<feature type="compositionally biased region" description="Pro residues" evidence="1">
    <location>
        <begin position="275"/>
        <end position="285"/>
    </location>
</feature>
<feature type="domain" description="Histidine kinase/HSP90-like ATPase" evidence="2">
    <location>
        <begin position="93"/>
        <end position="190"/>
    </location>
</feature>
<feature type="compositionally biased region" description="Polar residues" evidence="1">
    <location>
        <begin position="25"/>
        <end position="37"/>
    </location>
</feature>
<dbReference type="GO" id="GO:0005524">
    <property type="term" value="F:ATP binding"/>
    <property type="evidence" value="ECO:0007669"/>
    <property type="project" value="UniProtKB-KW"/>
</dbReference>
<dbReference type="InterPro" id="IPR003594">
    <property type="entry name" value="HATPase_dom"/>
</dbReference>
<evidence type="ECO:0000259" key="2">
    <source>
        <dbReference type="Pfam" id="PF02518"/>
    </source>
</evidence>
<name>A0ABT1Z6T9_9ACTN</name>
<comment type="caution">
    <text evidence="3">The sequence shown here is derived from an EMBL/GenBank/DDBJ whole genome shotgun (WGS) entry which is preliminary data.</text>
</comment>
<evidence type="ECO:0000256" key="1">
    <source>
        <dbReference type="SAM" id="MobiDB-lite"/>
    </source>
</evidence>
<keyword evidence="3" id="KW-0067">ATP-binding</keyword>
<dbReference type="Gene3D" id="3.30.565.10">
    <property type="entry name" value="Histidine kinase-like ATPase, C-terminal domain"/>
    <property type="match status" value="1"/>
</dbReference>
<feature type="region of interest" description="Disordered" evidence="1">
    <location>
        <begin position="190"/>
        <end position="215"/>
    </location>
</feature>
<organism evidence="3 4">
    <name type="scientific">Tractidigestivibacter montrealensis</name>
    <dbReference type="NCBI Taxonomy" id="2972466"/>
    <lineage>
        <taxon>Bacteria</taxon>
        <taxon>Bacillati</taxon>
        <taxon>Actinomycetota</taxon>
        <taxon>Coriobacteriia</taxon>
        <taxon>Coriobacteriales</taxon>
        <taxon>Atopobiaceae</taxon>
        <taxon>Tractidigestivibacter</taxon>
    </lineage>
</organism>
<reference evidence="3 4" key="1">
    <citation type="submission" date="2022-08" db="EMBL/GenBank/DDBJ databases">
        <title>Tractidigestivibacter montrealensis type strain KD21.</title>
        <authorList>
            <person name="Diop K."/>
            <person name="Richard C."/>
            <person name="Routy B."/>
        </authorList>
    </citation>
    <scope>NUCLEOTIDE SEQUENCE [LARGE SCALE GENOMIC DNA]</scope>
    <source>
        <strain evidence="3 4">KD21</strain>
    </source>
</reference>
<dbReference type="RefSeq" id="WP_258498588.1">
    <property type="nucleotide sequence ID" value="NZ_JANSKA010000001.1"/>
</dbReference>
<dbReference type="SUPFAM" id="SSF55874">
    <property type="entry name" value="ATPase domain of HSP90 chaperone/DNA topoisomerase II/histidine kinase"/>
    <property type="match status" value="1"/>
</dbReference>
<gene>
    <name evidence="3" type="ORF">NVS32_03000</name>
</gene>
<keyword evidence="3" id="KW-0547">Nucleotide-binding</keyword>
<accession>A0ABT1Z6T9</accession>
<evidence type="ECO:0000313" key="4">
    <source>
        <dbReference type="Proteomes" id="UP001204320"/>
    </source>
</evidence>
<feature type="region of interest" description="Disordered" evidence="1">
    <location>
        <begin position="265"/>
        <end position="291"/>
    </location>
</feature>
<evidence type="ECO:0000313" key="3">
    <source>
        <dbReference type="EMBL" id="MCR9035916.1"/>
    </source>
</evidence>